<dbReference type="EC" id="2.7.8.7" evidence="2"/>
<evidence type="ECO:0000256" key="8">
    <source>
        <dbReference type="ARBA" id="ARBA00048794"/>
    </source>
</evidence>
<reference evidence="12" key="1">
    <citation type="journal article" date="2006" name="Science">
        <title>Ancient noncoding elements conserved in the human genome.</title>
        <authorList>
            <person name="Venkatesh B."/>
            <person name="Kirkness E.F."/>
            <person name="Loh Y.H."/>
            <person name="Halpern A.L."/>
            <person name="Lee A.P."/>
            <person name="Johnson J."/>
            <person name="Dandona N."/>
            <person name="Viswanathan L.D."/>
            <person name="Tay A."/>
            <person name="Venter J.C."/>
            <person name="Strausberg R.L."/>
            <person name="Brenner S."/>
        </authorList>
    </citation>
    <scope>NUCLEOTIDE SEQUENCE [LARGE SCALE GENOMIC DNA]</scope>
</reference>
<comment type="similarity">
    <text evidence="1">Belongs to the P-Pant transferase superfamily. AcpS family.</text>
</comment>
<dbReference type="InParanoid" id="A0A4W3JQ46"/>
<dbReference type="GO" id="GO:0005829">
    <property type="term" value="C:cytosol"/>
    <property type="evidence" value="ECO:0007669"/>
    <property type="project" value="TreeGrafter"/>
</dbReference>
<dbReference type="GO" id="GO:0000287">
    <property type="term" value="F:magnesium ion binding"/>
    <property type="evidence" value="ECO:0007669"/>
    <property type="project" value="InterPro"/>
</dbReference>
<evidence type="ECO:0000259" key="10">
    <source>
        <dbReference type="Pfam" id="PF22624"/>
    </source>
</evidence>
<evidence type="ECO:0000256" key="7">
    <source>
        <dbReference type="ARBA" id="ARBA00048641"/>
    </source>
</evidence>
<keyword evidence="4" id="KW-0808">Transferase</keyword>
<dbReference type="InterPro" id="IPR008278">
    <property type="entry name" value="4-PPantetheinyl_Trfase_dom"/>
</dbReference>
<dbReference type="Pfam" id="PF01648">
    <property type="entry name" value="ACPS"/>
    <property type="match status" value="1"/>
</dbReference>
<feature type="domain" description="4'-phosphopantetheinyl transferase" evidence="9">
    <location>
        <begin position="137"/>
        <end position="255"/>
    </location>
</feature>
<evidence type="ECO:0000256" key="2">
    <source>
        <dbReference type="ARBA" id="ARBA00013172"/>
    </source>
</evidence>
<evidence type="ECO:0000256" key="5">
    <source>
        <dbReference type="ARBA" id="ARBA00030484"/>
    </source>
</evidence>
<dbReference type="InterPro" id="IPR055066">
    <property type="entry name" value="AASDHPPT_N"/>
</dbReference>
<dbReference type="GO" id="GO:0019878">
    <property type="term" value="P:lysine biosynthetic process via aminoadipic acid"/>
    <property type="evidence" value="ECO:0007669"/>
    <property type="project" value="TreeGrafter"/>
</dbReference>
<accession>A0A4W3JQ46</accession>
<dbReference type="AlphaFoldDB" id="A0A4W3JQ46"/>
<evidence type="ECO:0000256" key="4">
    <source>
        <dbReference type="ARBA" id="ARBA00022679"/>
    </source>
</evidence>
<gene>
    <name evidence="11" type="primary">aasdhppt</name>
</gene>
<dbReference type="InterPro" id="IPR050559">
    <property type="entry name" value="P-Pant_transferase_sf"/>
</dbReference>
<organism evidence="11 12">
    <name type="scientific">Callorhinchus milii</name>
    <name type="common">Ghost shark</name>
    <dbReference type="NCBI Taxonomy" id="7868"/>
    <lineage>
        <taxon>Eukaryota</taxon>
        <taxon>Metazoa</taxon>
        <taxon>Chordata</taxon>
        <taxon>Craniata</taxon>
        <taxon>Vertebrata</taxon>
        <taxon>Chondrichthyes</taxon>
        <taxon>Holocephali</taxon>
        <taxon>Chimaeriformes</taxon>
        <taxon>Callorhinchidae</taxon>
        <taxon>Callorhinchus</taxon>
    </lineage>
</organism>
<dbReference type="Ensembl" id="ENSCMIT00000041946.1">
    <property type="protein sequence ID" value="ENSCMIP00000041361.1"/>
    <property type="gene ID" value="ENSCMIG00000017239.1"/>
</dbReference>
<reference evidence="11" key="4">
    <citation type="submission" date="2025-08" db="UniProtKB">
        <authorList>
            <consortium name="Ensembl"/>
        </authorList>
    </citation>
    <scope>IDENTIFICATION</scope>
</reference>
<comment type="catalytic activity">
    <reaction evidence="7">
        <text>apo-[ACP] + CoA = holo-[ACP] + adenosine 3',5'-bisphosphate + H(+)</text>
        <dbReference type="Rhea" id="RHEA:12068"/>
        <dbReference type="Rhea" id="RHEA-COMP:9685"/>
        <dbReference type="Rhea" id="RHEA-COMP:9690"/>
        <dbReference type="ChEBI" id="CHEBI:15378"/>
        <dbReference type="ChEBI" id="CHEBI:29999"/>
        <dbReference type="ChEBI" id="CHEBI:57287"/>
        <dbReference type="ChEBI" id="CHEBI:58343"/>
        <dbReference type="ChEBI" id="CHEBI:64479"/>
        <dbReference type="EC" id="2.7.8.7"/>
    </reaction>
    <physiologicalReaction direction="left-to-right" evidence="7">
        <dbReference type="Rhea" id="RHEA:12069"/>
    </physiologicalReaction>
</comment>
<dbReference type="PANTHER" id="PTHR12215">
    <property type="entry name" value="PHOSPHOPANTETHEINE TRANSFERASE"/>
    <property type="match status" value="1"/>
</dbReference>
<proteinExistence type="inferred from homology"/>
<evidence type="ECO:0000313" key="12">
    <source>
        <dbReference type="Proteomes" id="UP000314986"/>
    </source>
</evidence>
<dbReference type="GeneTree" id="ENSGT00390000004663"/>
<dbReference type="Proteomes" id="UP000314986">
    <property type="component" value="Unassembled WGS sequence"/>
</dbReference>
<reference evidence="12" key="3">
    <citation type="journal article" date="2014" name="Nature">
        <title>Elephant shark genome provides unique insights into gnathostome evolution.</title>
        <authorList>
            <consortium name="International Elephant Shark Genome Sequencing Consortium"/>
            <person name="Venkatesh B."/>
            <person name="Lee A.P."/>
            <person name="Ravi V."/>
            <person name="Maurya A.K."/>
            <person name="Lian M.M."/>
            <person name="Swann J.B."/>
            <person name="Ohta Y."/>
            <person name="Flajnik M.F."/>
            <person name="Sutoh Y."/>
            <person name="Kasahara M."/>
            <person name="Hoon S."/>
            <person name="Gangu V."/>
            <person name="Roy S.W."/>
            <person name="Irimia M."/>
            <person name="Korzh V."/>
            <person name="Kondrychyn I."/>
            <person name="Lim Z.W."/>
            <person name="Tay B.H."/>
            <person name="Tohari S."/>
            <person name="Kong K.W."/>
            <person name="Ho S."/>
            <person name="Lorente-Galdos B."/>
            <person name="Quilez J."/>
            <person name="Marques-Bonet T."/>
            <person name="Raney B.J."/>
            <person name="Ingham P.W."/>
            <person name="Tay A."/>
            <person name="Hillier L.W."/>
            <person name="Minx P."/>
            <person name="Boehm T."/>
            <person name="Wilson R.K."/>
            <person name="Brenner S."/>
            <person name="Warren W.C."/>
        </authorList>
    </citation>
    <scope>NUCLEOTIDE SEQUENCE [LARGE SCALE GENOMIC DNA]</scope>
</reference>
<dbReference type="CTD" id="60496"/>
<dbReference type="STRING" id="7868.ENSCMIP00000041361"/>
<name>A0A4W3JQ46_CALMI</name>
<keyword evidence="12" id="KW-1185">Reference proteome</keyword>
<dbReference type="OMA" id="WVFEESL"/>
<dbReference type="Pfam" id="PF22624">
    <property type="entry name" value="AASDHPPT_N"/>
    <property type="match status" value="1"/>
</dbReference>
<dbReference type="KEGG" id="cmk:103185768"/>
<reference evidence="11" key="5">
    <citation type="submission" date="2025-09" db="UniProtKB">
        <authorList>
            <consortium name="Ensembl"/>
        </authorList>
    </citation>
    <scope>IDENTIFICATION</scope>
</reference>
<dbReference type="OrthoDB" id="26719at2759"/>
<dbReference type="GO" id="GO:0008897">
    <property type="term" value="F:holo-[acyl-carrier-protein] synthase activity"/>
    <property type="evidence" value="ECO:0007669"/>
    <property type="project" value="UniProtKB-EC"/>
</dbReference>
<dbReference type="SUPFAM" id="SSF56214">
    <property type="entry name" value="4'-phosphopantetheinyl transferase"/>
    <property type="match status" value="2"/>
</dbReference>
<comment type="catalytic activity">
    <reaction evidence="8">
        <text>apo-[ACP] + acetyl-CoA = acetyl-[ACP] + adenosine 3',5'-bisphosphate + H(+)</text>
        <dbReference type="Rhea" id="RHEA:46564"/>
        <dbReference type="Rhea" id="RHEA-COMP:9621"/>
        <dbReference type="Rhea" id="RHEA-COMP:9690"/>
        <dbReference type="ChEBI" id="CHEBI:15378"/>
        <dbReference type="ChEBI" id="CHEBI:29999"/>
        <dbReference type="ChEBI" id="CHEBI:57288"/>
        <dbReference type="ChEBI" id="CHEBI:58343"/>
        <dbReference type="ChEBI" id="CHEBI:78446"/>
    </reaction>
    <physiologicalReaction direction="left-to-right" evidence="8">
        <dbReference type="Rhea" id="RHEA:46565"/>
    </physiologicalReaction>
</comment>
<dbReference type="FunFam" id="3.90.470.20:FF:000003">
    <property type="entry name" value="L-aminoadipate-semialdehyde dehydrogenase-phosphopantetheinyl transferase"/>
    <property type="match status" value="1"/>
</dbReference>
<sequence>MAAPLPPAPGEREMRPSQAVWLIPTMESVRWAFGSGAWQPSRPEWLQAARCVQAEEKERISGFMFANDAKAAMGGRLLIRKLIAEKLKIPWDEIQLQRTEKGKPFLVNSTPNVFPNFNFNISHHGDYTVLAAEPVLQVGIDVMKTDLPGSSSIPEFFRIMNRQFTDHEWNMIKMAGDEWDQLNMFYRYWALKESFIKAIGVGVTFNLQRIEYHVSPLQLREGQVFRETRMFLDEEEEDAWSFEETMLDGRHHVAVALGKQDTDSKDTLQVQVNAREKLPQFTILNFQDLMFSAVPMAPEDPNAWENFHAKQEKPIRQSNAPT</sequence>
<evidence type="ECO:0000256" key="6">
    <source>
        <dbReference type="ARBA" id="ARBA00033443"/>
    </source>
</evidence>
<reference evidence="12" key="2">
    <citation type="journal article" date="2007" name="PLoS Biol.">
        <title>Survey sequencing and comparative analysis of the elephant shark (Callorhinchus milii) genome.</title>
        <authorList>
            <person name="Venkatesh B."/>
            <person name="Kirkness E.F."/>
            <person name="Loh Y.H."/>
            <person name="Halpern A.L."/>
            <person name="Lee A.P."/>
            <person name="Johnson J."/>
            <person name="Dandona N."/>
            <person name="Viswanathan L.D."/>
            <person name="Tay A."/>
            <person name="Venter J.C."/>
            <person name="Strausberg R.L."/>
            <person name="Brenner S."/>
        </authorList>
    </citation>
    <scope>NUCLEOTIDE SEQUENCE [LARGE SCALE GENOMIC DNA]</scope>
</reference>
<evidence type="ECO:0000256" key="1">
    <source>
        <dbReference type="ARBA" id="ARBA00006195"/>
    </source>
</evidence>
<evidence type="ECO:0000256" key="3">
    <source>
        <dbReference type="ARBA" id="ARBA00016301"/>
    </source>
</evidence>
<dbReference type="GeneID" id="103185768"/>
<evidence type="ECO:0000313" key="11">
    <source>
        <dbReference type="Ensembl" id="ENSCMIP00000041361.1"/>
    </source>
</evidence>
<dbReference type="PANTHER" id="PTHR12215:SF10">
    <property type="entry name" value="L-AMINOADIPATE-SEMIALDEHYDE DEHYDROGENASE-PHOSPHOPANTETHEINYL TRANSFERASE"/>
    <property type="match status" value="1"/>
</dbReference>
<protein>
    <recommendedName>
        <fullName evidence="3">L-aminoadipate-semialdehyde dehydrogenase-phosphopantetheinyl transferase</fullName>
        <ecNumber evidence="2">2.7.8.7</ecNumber>
    </recommendedName>
    <alternativeName>
        <fullName evidence="5">4'-phosphopantetheinyl transferase</fullName>
    </alternativeName>
    <alternativeName>
        <fullName evidence="6">Alpha-aminoadipic semialdehyde dehydrogenase-phosphopantetheinyl transferase</fullName>
    </alternativeName>
</protein>
<evidence type="ECO:0000259" key="9">
    <source>
        <dbReference type="Pfam" id="PF01648"/>
    </source>
</evidence>
<dbReference type="Gene3D" id="3.90.470.20">
    <property type="entry name" value="4'-phosphopantetheinyl transferase domain"/>
    <property type="match status" value="2"/>
</dbReference>
<dbReference type="InterPro" id="IPR037143">
    <property type="entry name" value="4-PPantetheinyl_Trfase_dom_sf"/>
</dbReference>
<feature type="domain" description="4'-phosphopantetheinyl transferase N-terminal" evidence="10">
    <location>
        <begin position="37"/>
        <end position="134"/>
    </location>
</feature>